<accession>A0A1Y5HT32</accession>
<evidence type="ECO:0000313" key="2">
    <source>
        <dbReference type="Proteomes" id="UP000227088"/>
    </source>
</evidence>
<proteinExistence type="predicted"/>
<dbReference type="AlphaFoldDB" id="A0A1Y5HT32"/>
<gene>
    <name evidence="1" type="ORF">A9R00_05860</name>
</gene>
<evidence type="ECO:0000313" key="1">
    <source>
        <dbReference type="EMBL" id="OUS40471.1"/>
    </source>
</evidence>
<comment type="caution">
    <text evidence="1">The sequence shown here is derived from an EMBL/GenBank/DDBJ whole genome shotgun (WGS) entry which is preliminary data.</text>
</comment>
<organism evidence="1 2">
    <name type="scientific">Oleispira antarctica</name>
    <dbReference type="NCBI Taxonomy" id="188908"/>
    <lineage>
        <taxon>Bacteria</taxon>
        <taxon>Pseudomonadati</taxon>
        <taxon>Pseudomonadota</taxon>
        <taxon>Gammaproteobacteria</taxon>
        <taxon>Oceanospirillales</taxon>
        <taxon>Oceanospirillaceae</taxon>
        <taxon>Oleispira</taxon>
    </lineage>
</organism>
<dbReference type="EMBL" id="MABE01000334">
    <property type="protein sequence ID" value="OUS40471.1"/>
    <property type="molecule type" value="Genomic_DNA"/>
</dbReference>
<name>A0A1Y5HT32_OLEAN</name>
<dbReference type="Proteomes" id="UP000227088">
    <property type="component" value="Unassembled WGS sequence"/>
</dbReference>
<protein>
    <submittedName>
        <fullName evidence="1">Uncharacterized protein</fullName>
    </submittedName>
</protein>
<reference evidence="2" key="1">
    <citation type="journal article" date="2017" name="Proc. Natl. Acad. Sci. U.S.A.">
        <title>Simulation of Deepwater Horizon oil plume reveals substrate specialization within a complex community of hydrocarbon degraders.</title>
        <authorList>
            <person name="Hu P."/>
            <person name="Dubinsky E.A."/>
            <person name="Probst A.J."/>
            <person name="Wang J."/>
            <person name="Sieber C.M.K."/>
            <person name="Tom L.M."/>
            <person name="Gardinali P."/>
            <person name="Banfield J.F."/>
            <person name="Atlas R.M."/>
            <person name="Andersen G.L."/>
        </authorList>
    </citation>
    <scope>NUCLEOTIDE SEQUENCE [LARGE SCALE GENOMIC DNA]</scope>
</reference>
<sequence>MGQLDKASLIQPLVDHMVTNEKDVKVWRSELVSTGAFSSEQVMALDDASLTLSYRTMLAVQFQGLRAERLLTEIEKHHVSWTVDLDDNFQQGAICY</sequence>